<feature type="transmembrane region" description="Helical" evidence="1">
    <location>
        <begin position="89"/>
        <end position="105"/>
    </location>
</feature>
<dbReference type="Proteomes" id="UP000808337">
    <property type="component" value="Unassembled WGS sequence"/>
</dbReference>
<dbReference type="AlphaFoldDB" id="A0A9D7SWJ7"/>
<keyword evidence="1" id="KW-1133">Transmembrane helix</keyword>
<name>A0A9D7SWJ7_9BACT</name>
<feature type="transmembrane region" description="Helical" evidence="1">
    <location>
        <begin position="345"/>
        <end position="364"/>
    </location>
</feature>
<protein>
    <submittedName>
        <fullName evidence="2">Low temperature requirement protein A</fullName>
    </submittedName>
</protein>
<feature type="transmembrane region" description="Helical" evidence="1">
    <location>
        <begin position="172"/>
        <end position="189"/>
    </location>
</feature>
<feature type="transmembrane region" description="Helical" evidence="1">
    <location>
        <begin position="59"/>
        <end position="77"/>
    </location>
</feature>
<feature type="transmembrane region" description="Helical" evidence="1">
    <location>
        <begin position="273"/>
        <end position="293"/>
    </location>
</feature>
<comment type="caution">
    <text evidence="2">The sequence shown here is derived from an EMBL/GenBank/DDBJ whole genome shotgun (WGS) entry which is preliminary data.</text>
</comment>
<dbReference type="Pfam" id="PF06772">
    <property type="entry name" value="LtrA"/>
    <property type="match status" value="1"/>
</dbReference>
<feature type="transmembrane region" description="Helical" evidence="1">
    <location>
        <begin position="237"/>
        <end position="261"/>
    </location>
</feature>
<feature type="transmembrane region" description="Helical" evidence="1">
    <location>
        <begin position="27"/>
        <end position="47"/>
    </location>
</feature>
<evidence type="ECO:0000313" key="2">
    <source>
        <dbReference type="EMBL" id="MBK9983303.1"/>
    </source>
</evidence>
<dbReference type="PANTHER" id="PTHR36840:SF1">
    <property type="entry name" value="BLL5714 PROTEIN"/>
    <property type="match status" value="1"/>
</dbReference>
<keyword evidence="1" id="KW-0472">Membrane</keyword>
<feature type="transmembrane region" description="Helical" evidence="1">
    <location>
        <begin position="313"/>
        <end position="333"/>
    </location>
</feature>
<accession>A0A9D7SWJ7</accession>
<gene>
    <name evidence="2" type="ORF">IPP15_13055</name>
</gene>
<feature type="transmembrane region" description="Helical" evidence="1">
    <location>
        <begin position="117"/>
        <end position="137"/>
    </location>
</feature>
<proteinExistence type="predicted"/>
<evidence type="ECO:0000313" key="3">
    <source>
        <dbReference type="Proteomes" id="UP000808337"/>
    </source>
</evidence>
<evidence type="ECO:0000256" key="1">
    <source>
        <dbReference type="SAM" id="Phobius"/>
    </source>
</evidence>
<dbReference type="PANTHER" id="PTHR36840">
    <property type="entry name" value="BLL5714 PROTEIN"/>
    <property type="match status" value="1"/>
</dbReference>
<feature type="transmembrane region" description="Helical" evidence="1">
    <location>
        <begin position="149"/>
        <end position="166"/>
    </location>
</feature>
<feature type="transmembrane region" description="Helical" evidence="1">
    <location>
        <begin position="210"/>
        <end position="231"/>
    </location>
</feature>
<feature type="transmembrane region" description="Helical" evidence="1">
    <location>
        <begin position="370"/>
        <end position="392"/>
    </location>
</feature>
<reference evidence="2 3" key="1">
    <citation type="submission" date="2020-10" db="EMBL/GenBank/DDBJ databases">
        <title>Connecting structure to function with the recovery of over 1000 high-quality activated sludge metagenome-assembled genomes encoding full-length rRNA genes using long-read sequencing.</title>
        <authorList>
            <person name="Singleton C.M."/>
            <person name="Petriglieri F."/>
            <person name="Kristensen J.M."/>
            <person name="Kirkegaard R.H."/>
            <person name="Michaelsen T.Y."/>
            <person name="Andersen M.H."/>
            <person name="Karst S.M."/>
            <person name="Dueholm M.S."/>
            <person name="Nielsen P.H."/>
            <person name="Albertsen M."/>
        </authorList>
    </citation>
    <scope>NUCLEOTIDE SEQUENCE [LARGE SCALE GENOMIC DNA]</scope>
    <source>
        <strain evidence="2">Ribe_18-Q3-R11-54_MAXAC.273</strain>
    </source>
</reference>
<dbReference type="EMBL" id="JADKGY010000016">
    <property type="protein sequence ID" value="MBK9983303.1"/>
    <property type="molecule type" value="Genomic_DNA"/>
</dbReference>
<dbReference type="InterPro" id="IPR010640">
    <property type="entry name" value="Low_temperature_requirement_A"/>
</dbReference>
<organism evidence="2 3">
    <name type="scientific">Candidatus Opimibacter skivensis</name>
    <dbReference type="NCBI Taxonomy" id="2982028"/>
    <lineage>
        <taxon>Bacteria</taxon>
        <taxon>Pseudomonadati</taxon>
        <taxon>Bacteroidota</taxon>
        <taxon>Saprospiria</taxon>
        <taxon>Saprospirales</taxon>
        <taxon>Saprospiraceae</taxon>
        <taxon>Candidatus Opimibacter</taxon>
    </lineage>
</organism>
<keyword evidence="1" id="KW-0812">Transmembrane</keyword>
<sequence length="404" mass="46171">MIRKNVSIWWGPPRQFSAKLEERKISWLELFMTLVYVIVISKATHHLAQHPGWDGLKDYLYIFIMIYWGWVNGSLYYDLHGSPGIRTRFMTLWQMVAVAALAVALDSPDDKLIFRGTIALAVLQGYITYLWWSVGIYDKHHRKLNRPYTLCYLAALVTIISTLFVPAGFVRLLFWLTLILNYMPPFLGARIFRKNNDEFSMSSSMMERMGLITIIVFGEAILGVISGVTGMEDMNALIWANFGLGILVVFMLWWIFFALIADRESKRGFLTGQTMLILFIPVLASLGMTGASFPGVIEGLASADNAYLLIERVLFGSGIAVFLWSITAISAFLEYPKEYDRAKEILQPALLLSGVVILFLTWLFRHFPVIDFLISVLVILFAIVFVITKKWFVVQLRQMKKNDE</sequence>